<dbReference type="PhylomeDB" id="A0A068UD17"/>
<organism evidence="4 5">
    <name type="scientific">Coffea canephora</name>
    <name type="common">Robusta coffee</name>
    <dbReference type="NCBI Taxonomy" id="49390"/>
    <lineage>
        <taxon>Eukaryota</taxon>
        <taxon>Viridiplantae</taxon>
        <taxon>Streptophyta</taxon>
        <taxon>Embryophyta</taxon>
        <taxon>Tracheophyta</taxon>
        <taxon>Spermatophyta</taxon>
        <taxon>Magnoliopsida</taxon>
        <taxon>eudicotyledons</taxon>
        <taxon>Gunneridae</taxon>
        <taxon>Pentapetalae</taxon>
        <taxon>asterids</taxon>
        <taxon>lamiids</taxon>
        <taxon>Gentianales</taxon>
        <taxon>Rubiaceae</taxon>
        <taxon>Ixoroideae</taxon>
        <taxon>Gardenieae complex</taxon>
        <taxon>Bertiereae - Coffeeae clade</taxon>
        <taxon>Coffeeae</taxon>
        <taxon>Coffea</taxon>
    </lineage>
</organism>
<accession>A0A068UD17</accession>
<dbReference type="EMBL" id="HG739103">
    <property type="protein sequence ID" value="CDP06147.1"/>
    <property type="molecule type" value="Genomic_DNA"/>
</dbReference>
<feature type="compositionally biased region" description="Basic and acidic residues" evidence="2">
    <location>
        <begin position="75"/>
        <end position="91"/>
    </location>
</feature>
<dbReference type="Gramene" id="CDP06147">
    <property type="protein sequence ID" value="CDP06147"/>
    <property type="gene ID" value="GSCOC_T00021541001"/>
</dbReference>
<evidence type="ECO:0000313" key="5">
    <source>
        <dbReference type="Proteomes" id="UP000295252"/>
    </source>
</evidence>
<dbReference type="GO" id="GO:0009626">
    <property type="term" value="P:plant-type hypersensitive response"/>
    <property type="evidence" value="ECO:0007669"/>
    <property type="project" value="UniProtKB-KW"/>
</dbReference>
<evidence type="ECO:0000256" key="1">
    <source>
        <dbReference type="ARBA" id="ARBA00004170"/>
    </source>
</evidence>
<comment type="subcellular location">
    <subcellularLocation>
        <location evidence="1">Membrane</location>
        <topology evidence="1">Peripheral membrane protein</topology>
    </subcellularLocation>
</comment>
<keyword evidence="5" id="KW-1185">Reference proteome</keyword>
<feature type="region of interest" description="Disordered" evidence="2">
    <location>
        <begin position="74"/>
        <end position="100"/>
    </location>
</feature>
<protein>
    <recommendedName>
        <fullName evidence="3">HMA domain-containing protein</fullName>
    </recommendedName>
</protein>
<dbReference type="OMA" id="EPGCSIM"/>
<dbReference type="InParanoid" id="A0A068UD17"/>
<dbReference type="AlphaFoldDB" id="A0A068UD17"/>
<dbReference type="FunCoup" id="A0A068UD17">
    <property type="interactions" value="75"/>
</dbReference>
<evidence type="ECO:0000256" key="2">
    <source>
        <dbReference type="SAM" id="MobiDB-lite"/>
    </source>
</evidence>
<sequence length="128" mass="14142">MKQKVVIKLSMNDEKSRKKAFKTVVGHAGVESTALQGKEKDQIEVVGDGIDAVKLATLLRKNVGYAELVTVSPVGEKKDGDKKEDGKKDPSSTEPPVVWSTHPYVYSSVPHHLYQVRDPYDDSNCTIM</sequence>
<dbReference type="PANTHER" id="PTHR46371">
    <property type="entry name" value="OS04G0464100 PROTEIN"/>
    <property type="match status" value="1"/>
</dbReference>
<dbReference type="Proteomes" id="UP000295252">
    <property type="component" value="Chromosome VII"/>
</dbReference>
<proteinExistence type="predicted"/>
<evidence type="ECO:0000313" key="4">
    <source>
        <dbReference type="EMBL" id="CDP06147.1"/>
    </source>
</evidence>
<dbReference type="InterPro" id="IPR006121">
    <property type="entry name" value="HMA_dom"/>
</dbReference>
<dbReference type="OrthoDB" id="692882at2759"/>
<dbReference type="STRING" id="49390.A0A068UD17"/>
<dbReference type="InterPro" id="IPR044296">
    <property type="entry name" value="HIPP46"/>
</dbReference>
<dbReference type="GO" id="GO:0046872">
    <property type="term" value="F:metal ion binding"/>
    <property type="evidence" value="ECO:0007669"/>
    <property type="project" value="InterPro"/>
</dbReference>
<dbReference type="GO" id="GO:0016020">
    <property type="term" value="C:membrane"/>
    <property type="evidence" value="ECO:0007669"/>
    <property type="project" value="UniProtKB-SubCell"/>
</dbReference>
<reference evidence="5" key="1">
    <citation type="journal article" date="2014" name="Science">
        <title>The coffee genome provides insight into the convergent evolution of caffeine biosynthesis.</title>
        <authorList>
            <person name="Denoeud F."/>
            <person name="Carretero-Paulet L."/>
            <person name="Dereeper A."/>
            <person name="Droc G."/>
            <person name="Guyot R."/>
            <person name="Pietrella M."/>
            <person name="Zheng C."/>
            <person name="Alberti A."/>
            <person name="Anthony F."/>
            <person name="Aprea G."/>
            <person name="Aury J.M."/>
            <person name="Bento P."/>
            <person name="Bernard M."/>
            <person name="Bocs S."/>
            <person name="Campa C."/>
            <person name="Cenci A."/>
            <person name="Combes M.C."/>
            <person name="Crouzillat D."/>
            <person name="Da Silva C."/>
            <person name="Daddiego L."/>
            <person name="De Bellis F."/>
            <person name="Dussert S."/>
            <person name="Garsmeur O."/>
            <person name="Gayraud T."/>
            <person name="Guignon V."/>
            <person name="Jahn K."/>
            <person name="Jamilloux V."/>
            <person name="Joet T."/>
            <person name="Labadie K."/>
            <person name="Lan T."/>
            <person name="Leclercq J."/>
            <person name="Lepelley M."/>
            <person name="Leroy T."/>
            <person name="Li L.T."/>
            <person name="Librado P."/>
            <person name="Lopez L."/>
            <person name="Munoz A."/>
            <person name="Noel B."/>
            <person name="Pallavicini A."/>
            <person name="Perrotta G."/>
            <person name="Poncet V."/>
            <person name="Pot D."/>
            <person name="Priyono X."/>
            <person name="Rigoreau M."/>
            <person name="Rouard M."/>
            <person name="Rozas J."/>
            <person name="Tranchant-Dubreuil C."/>
            <person name="VanBuren R."/>
            <person name="Zhang Q."/>
            <person name="Andrade A.C."/>
            <person name="Argout X."/>
            <person name="Bertrand B."/>
            <person name="de Kochko A."/>
            <person name="Graziosi G."/>
            <person name="Henry R.J."/>
            <person name="Jayarama X."/>
            <person name="Ming R."/>
            <person name="Nagai C."/>
            <person name="Rounsley S."/>
            <person name="Sankoff D."/>
            <person name="Giuliano G."/>
            <person name="Albert V.A."/>
            <person name="Wincker P."/>
            <person name="Lashermes P."/>
        </authorList>
    </citation>
    <scope>NUCLEOTIDE SEQUENCE [LARGE SCALE GENOMIC DNA]</scope>
    <source>
        <strain evidence="5">cv. DH200-94</strain>
    </source>
</reference>
<dbReference type="Gene3D" id="3.30.70.100">
    <property type="match status" value="1"/>
</dbReference>
<dbReference type="PROSITE" id="PS50846">
    <property type="entry name" value="HMA_2"/>
    <property type="match status" value="1"/>
</dbReference>
<evidence type="ECO:0000259" key="3">
    <source>
        <dbReference type="PROSITE" id="PS50846"/>
    </source>
</evidence>
<feature type="domain" description="HMA" evidence="3">
    <location>
        <begin position="2"/>
        <end position="71"/>
    </location>
</feature>
<gene>
    <name evidence="4" type="ORF">GSCOC_T00021541001</name>
</gene>
<name>A0A068UD17_COFCA</name>